<sequence>MPYPSSPTLDGFTARHRGKFYIEILQISGDSDFKPPISSILIEHLSRGYISTSLSPISILCATRKGPFSYLIISIRNGWVEFDTLIG</sequence>
<reference evidence="1 2" key="1">
    <citation type="journal article" date="2023" name="G3 (Bethesda)">
        <title>A chromosome-length genome assembly and annotation of blackberry (Rubus argutus, cv. 'Hillquist').</title>
        <authorList>
            <person name="Bruna T."/>
            <person name="Aryal R."/>
            <person name="Dudchenko O."/>
            <person name="Sargent D.J."/>
            <person name="Mead D."/>
            <person name="Buti M."/>
            <person name="Cavallini A."/>
            <person name="Hytonen T."/>
            <person name="Andres J."/>
            <person name="Pham M."/>
            <person name="Weisz D."/>
            <person name="Mascagni F."/>
            <person name="Usai G."/>
            <person name="Natali L."/>
            <person name="Bassil N."/>
            <person name="Fernandez G.E."/>
            <person name="Lomsadze A."/>
            <person name="Armour M."/>
            <person name="Olukolu B."/>
            <person name="Poorten T."/>
            <person name="Britton C."/>
            <person name="Davik J."/>
            <person name="Ashrafi H."/>
            <person name="Aiden E.L."/>
            <person name="Borodovsky M."/>
            <person name="Worthington M."/>
        </authorList>
    </citation>
    <scope>NUCLEOTIDE SEQUENCE [LARGE SCALE GENOMIC DNA]</scope>
    <source>
        <strain evidence="1">PI 553951</strain>
    </source>
</reference>
<keyword evidence="2" id="KW-1185">Reference proteome</keyword>
<gene>
    <name evidence="1" type="ORF">M0R45_030536</name>
</gene>
<dbReference type="Proteomes" id="UP001457282">
    <property type="component" value="Unassembled WGS sequence"/>
</dbReference>
<accession>A0AAW1WDJ6</accession>
<dbReference type="EMBL" id="JBEDUW010000006">
    <property type="protein sequence ID" value="KAK9922054.1"/>
    <property type="molecule type" value="Genomic_DNA"/>
</dbReference>
<dbReference type="AlphaFoldDB" id="A0AAW1WDJ6"/>
<evidence type="ECO:0000313" key="1">
    <source>
        <dbReference type="EMBL" id="KAK9922054.1"/>
    </source>
</evidence>
<proteinExistence type="predicted"/>
<evidence type="ECO:0000313" key="2">
    <source>
        <dbReference type="Proteomes" id="UP001457282"/>
    </source>
</evidence>
<protein>
    <submittedName>
        <fullName evidence="1">Uncharacterized protein</fullName>
    </submittedName>
</protein>
<name>A0AAW1WDJ6_RUBAR</name>
<organism evidence="1 2">
    <name type="scientific">Rubus argutus</name>
    <name type="common">Southern blackberry</name>
    <dbReference type="NCBI Taxonomy" id="59490"/>
    <lineage>
        <taxon>Eukaryota</taxon>
        <taxon>Viridiplantae</taxon>
        <taxon>Streptophyta</taxon>
        <taxon>Embryophyta</taxon>
        <taxon>Tracheophyta</taxon>
        <taxon>Spermatophyta</taxon>
        <taxon>Magnoliopsida</taxon>
        <taxon>eudicotyledons</taxon>
        <taxon>Gunneridae</taxon>
        <taxon>Pentapetalae</taxon>
        <taxon>rosids</taxon>
        <taxon>fabids</taxon>
        <taxon>Rosales</taxon>
        <taxon>Rosaceae</taxon>
        <taxon>Rosoideae</taxon>
        <taxon>Rosoideae incertae sedis</taxon>
        <taxon>Rubus</taxon>
    </lineage>
</organism>
<comment type="caution">
    <text evidence="1">The sequence shown here is derived from an EMBL/GenBank/DDBJ whole genome shotgun (WGS) entry which is preliminary data.</text>
</comment>